<sequence length="95" mass="10052">MFGFTAIAATVFAISPQAAIITDESTLVSEPAKAAIMAGVSQNLVCVDGPDAWNADIVCMTRAEWDEAARLAELQALAAQRDRAIGLAQFSSRRP</sequence>
<organism evidence="1 2">
    <name type="scientific">Alteriqipengyuania lutimaris</name>
    <dbReference type="NCBI Taxonomy" id="1538146"/>
    <lineage>
        <taxon>Bacteria</taxon>
        <taxon>Pseudomonadati</taxon>
        <taxon>Pseudomonadota</taxon>
        <taxon>Alphaproteobacteria</taxon>
        <taxon>Sphingomonadales</taxon>
        <taxon>Erythrobacteraceae</taxon>
        <taxon>Alteriqipengyuania</taxon>
    </lineage>
</organism>
<gene>
    <name evidence="1" type="ORF">DL238_10215</name>
</gene>
<evidence type="ECO:0000313" key="2">
    <source>
        <dbReference type="Proteomes" id="UP000254101"/>
    </source>
</evidence>
<evidence type="ECO:0008006" key="3">
    <source>
        <dbReference type="Google" id="ProtNLM"/>
    </source>
</evidence>
<dbReference type="EMBL" id="QRBB01000001">
    <property type="protein sequence ID" value="RDS77935.1"/>
    <property type="molecule type" value="Genomic_DNA"/>
</dbReference>
<comment type="caution">
    <text evidence="1">The sequence shown here is derived from an EMBL/GenBank/DDBJ whole genome shotgun (WGS) entry which is preliminary data.</text>
</comment>
<name>A0A395LMF3_9SPHN</name>
<proteinExistence type="predicted"/>
<evidence type="ECO:0000313" key="1">
    <source>
        <dbReference type="EMBL" id="RDS77935.1"/>
    </source>
</evidence>
<reference evidence="1 2" key="1">
    <citation type="submission" date="2018-07" db="EMBL/GenBank/DDBJ databases">
        <title>Erythrobacter nanhaiensis sp. nov., a novel member of the genus Erythrobacter isolated from the South China Sea.</title>
        <authorList>
            <person name="Chen X."/>
            <person name="Liu J."/>
        </authorList>
    </citation>
    <scope>NUCLEOTIDE SEQUENCE [LARGE SCALE GENOMIC DNA]</scope>
    <source>
        <strain evidence="1 2">S-5</strain>
    </source>
</reference>
<dbReference type="Proteomes" id="UP000254101">
    <property type="component" value="Unassembled WGS sequence"/>
</dbReference>
<dbReference type="RefSeq" id="WP_115492164.1">
    <property type="nucleotide sequence ID" value="NZ_JACHWW010000001.1"/>
</dbReference>
<accession>A0A395LMF3</accession>
<dbReference type="AlphaFoldDB" id="A0A395LMF3"/>
<protein>
    <recommendedName>
        <fullName evidence="3">UrcA family protein</fullName>
    </recommendedName>
</protein>
<keyword evidence="2" id="KW-1185">Reference proteome</keyword>